<dbReference type="AlphaFoldDB" id="A0A509MI25"/>
<evidence type="ECO:0000313" key="3">
    <source>
        <dbReference type="EMBL" id="SCQ83259.1"/>
    </source>
</evidence>
<evidence type="ECO:0000313" key="2">
    <source>
        <dbReference type="EMBL" id="SCQ79641.1"/>
    </source>
</evidence>
<gene>
    <name evidence="3" type="ORF">PFR_JS23-PH_51</name>
    <name evidence="2" type="ORF">PFR_JS23_1444</name>
</gene>
<name>A0A509MI25_9ACTN</name>
<dbReference type="Proteomes" id="UP000250080">
    <property type="component" value="Chromosome II"/>
</dbReference>
<evidence type="ECO:0000313" key="4">
    <source>
        <dbReference type="Proteomes" id="UP000250080"/>
    </source>
</evidence>
<proteinExistence type="predicted"/>
<feature type="compositionally biased region" description="Basic and acidic residues" evidence="1">
    <location>
        <begin position="113"/>
        <end position="131"/>
    </location>
</feature>
<dbReference type="EMBL" id="LT618794">
    <property type="protein sequence ID" value="SCQ83259.1"/>
    <property type="molecule type" value="Genomic_DNA"/>
</dbReference>
<dbReference type="RefSeq" id="WP_085763878.1">
    <property type="nucleotide sequence ID" value="NZ_CP018002.1"/>
</dbReference>
<protein>
    <submittedName>
        <fullName evidence="3">Uncharacterized protein</fullName>
    </submittedName>
</protein>
<organism evidence="3 4">
    <name type="scientific">Propionibacterium freudenreichii</name>
    <dbReference type="NCBI Taxonomy" id="1744"/>
    <lineage>
        <taxon>Bacteria</taxon>
        <taxon>Bacillati</taxon>
        <taxon>Actinomycetota</taxon>
        <taxon>Actinomycetes</taxon>
        <taxon>Propionibacteriales</taxon>
        <taxon>Propionibacteriaceae</taxon>
        <taxon>Propionibacterium</taxon>
    </lineage>
</organism>
<sequence>MAWFKIDDTLHSHPKVRRAGAAAVGVWATSGAFSMAYKTDGWVPEWFIESWGKTGATAARKLVEVGMWSPSERDGQKGYQFHDWGDYQPLSDEIEKDREMARLRQQKKRRGRRESALRALEERGENDAPAA</sequence>
<accession>A0A509MI25</accession>
<evidence type="ECO:0000256" key="1">
    <source>
        <dbReference type="SAM" id="MobiDB-lite"/>
    </source>
</evidence>
<dbReference type="Proteomes" id="UP000250080">
    <property type="component" value="Chromosome I"/>
</dbReference>
<feature type="region of interest" description="Disordered" evidence="1">
    <location>
        <begin position="102"/>
        <end position="131"/>
    </location>
</feature>
<dbReference type="EMBL" id="LT618793">
    <property type="protein sequence ID" value="SCQ79641.1"/>
    <property type="molecule type" value="Genomic_DNA"/>
</dbReference>
<reference evidence="3 4" key="1">
    <citation type="submission" date="2016-09" db="EMBL/GenBank/DDBJ databases">
        <authorList>
            <person name="Laine KS P."/>
        </authorList>
    </citation>
    <scope>NUCLEOTIDE SEQUENCE [LARGE SCALE GENOMIC DNA]</scope>
    <source>
        <strain evidence="3">PFRJS-23</strain>
    </source>
</reference>